<dbReference type="AlphaFoldDB" id="A0A1G6PUM3"/>
<evidence type="ECO:0000256" key="2">
    <source>
        <dbReference type="SAM" id="Phobius"/>
    </source>
</evidence>
<dbReference type="STRING" id="1640674.SAMN05216323_10559"/>
<keyword evidence="2" id="KW-0472">Membrane</keyword>
<reference evidence="3 4" key="1">
    <citation type="submission" date="2016-09" db="EMBL/GenBank/DDBJ databases">
        <authorList>
            <person name="Capua I."/>
            <person name="De Benedictis P."/>
            <person name="Joannis T."/>
            <person name="Lombin L.H."/>
            <person name="Cattoli G."/>
        </authorList>
    </citation>
    <scope>NUCLEOTIDE SEQUENCE [LARGE SCALE GENOMIC DNA]</scope>
    <source>
        <strain evidence="3 4">A7P-90m</strain>
    </source>
</reference>
<dbReference type="OrthoDB" id="9807941at2"/>
<dbReference type="RefSeq" id="WP_092439706.1">
    <property type="nucleotide sequence ID" value="NZ_FMYP01000055.1"/>
</dbReference>
<dbReference type="EMBL" id="FMYP01000055">
    <property type="protein sequence ID" value="SDC83681.1"/>
    <property type="molecule type" value="Genomic_DNA"/>
</dbReference>
<evidence type="ECO:0000256" key="1">
    <source>
        <dbReference type="SAM" id="Coils"/>
    </source>
</evidence>
<feature type="transmembrane region" description="Helical" evidence="2">
    <location>
        <begin position="15"/>
        <end position="38"/>
    </location>
</feature>
<evidence type="ECO:0000313" key="3">
    <source>
        <dbReference type="EMBL" id="SDC83681.1"/>
    </source>
</evidence>
<protein>
    <submittedName>
        <fullName evidence="3">Uncharacterized protein</fullName>
    </submittedName>
</protein>
<keyword evidence="4" id="KW-1185">Reference proteome</keyword>
<name>A0A1G6PUM3_9BACT</name>
<organism evidence="3 4">
    <name type="scientific">Williamwhitmania taraxaci</name>
    <dbReference type="NCBI Taxonomy" id="1640674"/>
    <lineage>
        <taxon>Bacteria</taxon>
        <taxon>Pseudomonadati</taxon>
        <taxon>Bacteroidota</taxon>
        <taxon>Bacteroidia</taxon>
        <taxon>Bacteroidales</taxon>
        <taxon>Williamwhitmaniaceae</taxon>
        <taxon>Williamwhitmania</taxon>
    </lineage>
</organism>
<feature type="coiled-coil region" evidence="1">
    <location>
        <begin position="39"/>
        <end position="115"/>
    </location>
</feature>
<dbReference type="Proteomes" id="UP000199452">
    <property type="component" value="Unassembled WGS sequence"/>
</dbReference>
<evidence type="ECO:0000313" key="4">
    <source>
        <dbReference type="Proteomes" id="UP000199452"/>
    </source>
</evidence>
<gene>
    <name evidence="3" type="ORF">SAMN05216323_10559</name>
</gene>
<keyword evidence="2" id="KW-0812">Transmembrane</keyword>
<keyword evidence="2" id="KW-1133">Transmembrane helix</keyword>
<accession>A0A1G6PUM3</accession>
<sequence>MSRFILLLVQTRGEATLIILALLLGSAIIGYVTAWLYFKSLYKTDKKRLESQLEALKIQNAKLVAENGDLKKSISDSKSELVQLTKEIHTLNINKAKVENENESLTLKNANAKQKLQDQALLEISQRKHLLDYSSFGTSTKEEQDNLQMISGIGPFIEERLHAVDIYSFKQISKFTPLDIEKINLAIEYFAGRIERDEWVAQAKELVEDEKIREEALERIRTRKTRIYFHRIGIAHKDEANDLTSISGIGGWIEAKLNALDIFTFRQIANFNEEDIDLVTEAIEFFPGRIERDEWIAQAKELVKIEGKKANLLKKIQEQKNKISYDRIGLALEHQANNLTQIKGISSWIEERLNLINIYTFDQISKLTAVDAKSLAEALDISPNRIERDNWIGQAKELANAKV</sequence>
<proteinExistence type="predicted"/>
<keyword evidence="1" id="KW-0175">Coiled coil</keyword>